<evidence type="ECO:0000256" key="1">
    <source>
        <dbReference type="SAM" id="MobiDB-lite"/>
    </source>
</evidence>
<evidence type="ECO:0000313" key="2">
    <source>
        <dbReference type="EMBL" id="MBP2452206.1"/>
    </source>
</evidence>
<accession>A0ABS4ZSQ4</accession>
<organism evidence="2 3">
    <name type="scientific">Mycolicibacterium lutetiense</name>
    <dbReference type="NCBI Taxonomy" id="1641992"/>
    <lineage>
        <taxon>Bacteria</taxon>
        <taxon>Bacillati</taxon>
        <taxon>Actinomycetota</taxon>
        <taxon>Actinomycetes</taxon>
        <taxon>Mycobacteriales</taxon>
        <taxon>Mycobacteriaceae</taxon>
        <taxon>Mycolicibacterium</taxon>
    </lineage>
</organism>
<protein>
    <submittedName>
        <fullName evidence="2">Uncharacterized protein</fullName>
    </submittedName>
</protein>
<comment type="caution">
    <text evidence="2">The sequence shown here is derived from an EMBL/GenBank/DDBJ whole genome shotgun (WGS) entry which is preliminary data.</text>
</comment>
<keyword evidence="3" id="KW-1185">Reference proteome</keyword>
<reference evidence="2 3" key="1">
    <citation type="submission" date="2021-03" db="EMBL/GenBank/DDBJ databases">
        <title>Sequencing the genomes of 1000 actinobacteria strains.</title>
        <authorList>
            <person name="Klenk H.-P."/>
        </authorList>
    </citation>
    <scope>NUCLEOTIDE SEQUENCE [LARGE SCALE GENOMIC DNA]</scope>
    <source>
        <strain evidence="2 3">DSM 46713</strain>
    </source>
</reference>
<dbReference type="EMBL" id="JAGIOP010000002">
    <property type="protein sequence ID" value="MBP2452206.1"/>
    <property type="molecule type" value="Genomic_DNA"/>
</dbReference>
<feature type="region of interest" description="Disordered" evidence="1">
    <location>
        <begin position="113"/>
        <end position="161"/>
    </location>
</feature>
<feature type="region of interest" description="Disordered" evidence="1">
    <location>
        <begin position="15"/>
        <end position="86"/>
    </location>
</feature>
<evidence type="ECO:0000313" key="3">
    <source>
        <dbReference type="Proteomes" id="UP000694460"/>
    </source>
</evidence>
<feature type="compositionally biased region" description="Low complexity" evidence="1">
    <location>
        <begin position="35"/>
        <end position="50"/>
    </location>
</feature>
<dbReference type="Proteomes" id="UP000694460">
    <property type="component" value="Unassembled WGS sequence"/>
</dbReference>
<gene>
    <name evidence="2" type="ORF">JOF57_002119</name>
</gene>
<proteinExistence type="predicted"/>
<sequence length="161" mass="15571">MAGPVVALSVAASALAEPATPGGPSSPEPAPAPATAPAVQAAAGDPGAAQLTPTGGTPHLPSPDALPPGATMDPTGQGNETPNRSYLKDLWHAVQSQEISGKEALILGIAQRGMNTPVPGQAPGPNVPISPSAPEAPVPPAPPMPAAPELPPPPPAPSPAP</sequence>
<dbReference type="RefSeq" id="WP_307869993.1">
    <property type="nucleotide sequence ID" value="NZ_JAGIOP010000002.1"/>
</dbReference>
<feature type="compositionally biased region" description="Pro residues" evidence="1">
    <location>
        <begin position="134"/>
        <end position="161"/>
    </location>
</feature>
<feature type="compositionally biased region" description="Polar residues" evidence="1">
    <location>
        <begin position="74"/>
        <end position="84"/>
    </location>
</feature>
<name>A0ABS4ZSQ4_9MYCO</name>
<feature type="compositionally biased region" description="Pro residues" evidence="1">
    <location>
        <begin position="24"/>
        <end position="34"/>
    </location>
</feature>